<dbReference type="PANTHER" id="PTHR43432:SF4">
    <property type="entry name" value="RADICAL SAM CORE DOMAIN-CONTAINING PROTEIN"/>
    <property type="match status" value="1"/>
</dbReference>
<dbReference type="GO" id="GO:0046872">
    <property type="term" value="F:metal ion binding"/>
    <property type="evidence" value="ECO:0007669"/>
    <property type="project" value="UniProtKB-KW"/>
</dbReference>
<dbReference type="EMBL" id="PJMY01000003">
    <property type="protein sequence ID" value="PKV95528.1"/>
    <property type="molecule type" value="Genomic_DNA"/>
</dbReference>
<sequence>MSNLLPLRSYLLLLSLSPPRPTLETSDVITPVPLLSKDRIDQLSDRAREVVEYRKSGLSLNHIQGCSLGCAYCIRHTYGLWDKDQPVALMSDAQAVEELVHHQYFRPHVTPVQLFNRATEPFLPRVRPHTFAVLEELDERELTNHVLVITRHQLKPYDIDRLNQLRHLKVTLLFTYSGIGDPKIEPYPSHVAAESLKMMSAPASRMYRTILYWRPLVPGLNDTDQHLAVARELSTHADATVFTGLFYRDQIAAYYKANRLPEPYPDTARRKIVPETLERRVLDAFASSTALFRKTSCAVSYVHGLPDYNGHYGIRELCDICPLSQLELCAGAHRVPRAEDVHRCASVLPEAGGVNVVDISDRAVVVSGLENEQPRYFLQHALGFQVHDVKHPHRAHRHGRADIGWTGVPA</sequence>
<name>A0A2N3WNT4_9PSEU</name>
<keyword evidence="3" id="KW-0411">Iron-sulfur</keyword>
<evidence type="ECO:0000256" key="2">
    <source>
        <dbReference type="ARBA" id="ARBA00023004"/>
    </source>
</evidence>
<keyword evidence="1" id="KW-0479">Metal-binding</keyword>
<keyword evidence="5" id="KW-1185">Reference proteome</keyword>
<dbReference type="Proteomes" id="UP000233750">
    <property type="component" value="Unassembled WGS sequence"/>
</dbReference>
<evidence type="ECO:0000256" key="3">
    <source>
        <dbReference type="ARBA" id="ARBA00023014"/>
    </source>
</evidence>
<evidence type="ECO:0000256" key="1">
    <source>
        <dbReference type="ARBA" id="ARBA00022723"/>
    </source>
</evidence>
<dbReference type="AlphaFoldDB" id="A0A2N3WNT4"/>
<evidence type="ECO:0000313" key="4">
    <source>
        <dbReference type="EMBL" id="PKV95528.1"/>
    </source>
</evidence>
<organism evidence="4 5">
    <name type="scientific">Amycolatopsis echigonensis</name>
    <dbReference type="NCBI Taxonomy" id="2576905"/>
    <lineage>
        <taxon>Bacteria</taxon>
        <taxon>Bacillati</taxon>
        <taxon>Actinomycetota</taxon>
        <taxon>Actinomycetes</taxon>
        <taxon>Pseudonocardiales</taxon>
        <taxon>Pseudonocardiaceae</taxon>
        <taxon>Amycolatopsis</taxon>
    </lineage>
</organism>
<proteinExistence type="predicted"/>
<dbReference type="PANTHER" id="PTHR43432">
    <property type="entry name" value="SLR0285 PROTEIN"/>
    <property type="match status" value="1"/>
</dbReference>
<dbReference type="InterPro" id="IPR040086">
    <property type="entry name" value="MJ0683-like"/>
</dbReference>
<protein>
    <submittedName>
        <fullName evidence="4">DNA repair photolyase</fullName>
    </submittedName>
</protein>
<evidence type="ECO:0000313" key="5">
    <source>
        <dbReference type="Proteomes" id="UP000233750"/>
    </source>
</evidence>
<dbReference type="GO" id="GO:0051536">
    <property type="term" value="F:iron-sulfur cluster binding"/>
    <property type="evidence" value="ECO:0007669"/>
    <property type="project" value="UniProtKB-KW"/>
</dbReference>
<comment type="caution">
    <text evidence="4">The sequence shown here is derived from an EMBL/GenBank/DDBJ whole genome shotgun (WGS) entry which is preliminary data.</text>
</comment>
<keyword evidence="2" id="KW-0408">Iron</keyword>
<gene>
    <name evidence="4" type="ORF">ATK30_6450</name>
</gene>
<accession>A0A2N3WNT4</accession>
<reference evidence="4 5" key="1">
    <citation type="submission" date="2017-12" db="EMBL/GenBank/DDBJ databases">
        <title>Sequencing the genomes of 1000 Actinobacteria strains.</title>
        <authorList>
            <person name="Klenk H.-P."/>
        </authorList>
    </citation>
    <scope>NUCLEOTIDE SEQUENCE [LARGE SCALE GENOMIC DNA]</scope>
    <source>
        <strain evidence="4 5">DSM 45165</strain>
    </source>
</reference>